<evidence type="ECO:0000256" key="8">
    <source>
        <dbReference type="SAM" id="MobiDB-lite"/>
    </source>
</evidence>
<feature type="domain" description="Protein kinase" evidence="10">
    <location>
        <begin position="20"/>
        <end position="277"/>
    </location>
</feature>
<evidence type="ECO:0000256" key="3">
    <source>
        <dbReference type="ARBA" id="ARBA00022679"/>
    </source>
</evidence>
<organism evidence="11 12">
    <name type="scientific">Streptomyces monticola</name>
    <dbReference type="NCBI Taxonomy" id="2666263"/>
    <lineage>
        <taxon>Bacteria</taxon>
        <taxon>Bacillati</taxon>
        <taxon>Actinomycetota</taxon>
        <taxon>Actinomycetes</taxon>
        <taxon>Kitasatosporales</taxon>
        <taxon>Streptomycetaceae</taxon>
        <taxon>Streptomyces</taxon>
    </lineage>
</organism>
<dbReference type="CDD" id="cd14014">
    <property type="entry name" value="STKc_PknB_like"/>
    <property type="match status" value="1"/>
</dbReference>
<feature type="region of interest" description="Disordered" evidence="8">
    <location>
        <begin position="351"/>
        <end position="413"/>
    </location>
</feature>
<evidence type="ECO:0000256" key="2">
    <source>
        <dbReference type="ARBA" id="ARBA00022527"/>
    </source>
</evidence>
<keyword evidence="2" id="KW-0723">Serine/threonine-protein kinase</keyword>
<dbReference type="InterPro" id="IPR011009">
    <property type="entry name" value="Kinase-like_dom_sf"/>
</dbReference>
<dbReference type="SUPFAM" id="SSF56112">
    <property type="entry name" value="Protein kinase-like (PK-like)"/>
    <property type="match status" value="1"/>
</dbReference>
<dbReference type="RefSeq" id="WP_381837823.1">
    <property type="nucleotide sequence ID" value="NZ_JBHTCF010000019.1"/>
</dbReference>
<dbReference type="Gene3D" id="1.10.510.10">
    <property type="entry name" value="Transferase(Phosphotransferase) domain 1"/>
    <property type="match status" value="1"/>
</dbReference>
<evidence type="ECO:0000256" key="6">
    <source>
        <dbReference type="ARBA" id="ARBA00022840"/>
    </source>
</evidence>
<keyword evidence="6 7" id="KW-0067">ATP-binding</keyword>
<evidence type="ECO:0000256" key="1">
    <source>
        <dbReference type="ARBA" id="ARBA00012513"/>
    </source>
</evidence>
<dbReference type="EMBL" id="JBHTCF010000019">
    <property type="protein sequence ID" value="MFC7309162.1"/>
    <property type="molecule type" value="Genomic_DNA"/>
</dbReference>
<dbReference type="PROSITE" id="PS00107">
    <property type="entry name" value="PROTEIN_KINASE_ATP"/>
    <property type="match status" value="1"/>
</dbReference>
<evidence type="ECO:0000313" key="11">
    <source>
        <dbReference type="EMBL" id="MFC7309162.1"/>
    </source>
</evidence>
<feature type="compositionally biased region" description="Pro residues" evidence="8">
    <location>
        <begin position="395"/>
        <end position="411"/>
    </location>
</feature>
<dbReference type="InterPro" id="IPR008271">
    <property type="entry name" value="Ser/Thr_kinase_AS"/>
</dbReference>
<keyword evidence="9" id="KW-1133">Transmembrane helix</keyword>
<protein>
    <recommendedName>
        <fullName evidence="1">non-specific serine/threonine protein kinase</fullName>
        <ecNumber evidence="1">2.7.11.1</ecNumber>
    </recommendedName>
</protein>
<dbReference type="PANTHER" id="PTHR43289">
    <property type="entry name" value="MITOGEN-ACTIVATED PROTEIN KINASE KINASE KINASE 20-RELATED"/>
    <property type="match status" value="1"/>
</dbReference>
<proteinExistence type="predicted"/>
<evidence type="ECO:0000256" key="9">
    <source>
        <dbReference type="SAM" id="Phobius"/>
    </source>
</evidence>
<evidence type="ECO:0000256" key="4">
    <source>
        <dbReference type="ARBA" id="ARBA00022741"/>
    </source>
</evidence>
<dbReference type="InterPro" id="IPR000719">
    <property type="entry name" value="Prot_kinase_dom"/>
</dbReference>
<evidence type="ECO:0000256" key="7">
    <source>
        <dbReference type="PROSITE-ProRule" id="PRU10141"/>
    </source>
</evidence>
<gene>
    <name evidence="11" type="ORF">ACFQVC_33765</name>
</gene>
<dbReference type="EC" id="2.7.11.1" evidence="1"/>
<dbReference type="PROSITE" id="PS00108">
    <property type="entry name" value="PROTEIN_KINASE_ST"/>
    <property type="match status" value="1"/>
</dbReference>
<dbReference type="Gene3D" id="3.30.200.20">
    <property type="entry name" value="Phosphorylase Kinase, domain 1"/>
    <property type="match status" value="1"/>
</dbReference>
<keyword evidence="5 11" id="KW-0418">Kinase</keyword>
<feature type="binding site" evidence="7">
    <location>
        <position position="49"/>
    </location>
    <ligand>
        <name>ATP</name>
        <dbReference type="ChEBI" id="CHEBI:30616"/>
    </ligand>
</feature>
<keyword evidence="9" id="KW-0472">Membrane</keyword>
<reference evidence="12" key="1">
    <citation type="journal article" date="2019" name="Int. J. Syst. Evol. Microbiol.">
        <title>The Global Catalogue of Microorganisms (GCM) 10K type strain sequencing project: providing services to taxonomists for standard genome sequencing and annotation.</title>
        <authorList>
            <consortium name="The Broad Institute Genomics Platform"/>
            <consortium name="The Broad Institute Genome Sequencing Center for Infectious Disease"/>
            <person name="Wu L."/>
            <person name="Ma J."/>
        </authorList>
    </citation>
    <scope>NUCLEOTIDE SEQUENCE [LARGE SCALE GENOMIC DNA]</scope>
    <source>
        <strain evidence="12">SYNS20</strain>
    </source>
</reference>
<feature type="compositionally biased region" description="Low complexity" evidence="8">
    <location>
        <begin position="368"/>
        <end position="394"/>
    </location>
</feature>
<dbReference type="GO" id="GO:0004674">
    <property type="term" value="F:protein serine/threonine kinase activity"/>
    <property type="evidence" value="ECO:0007669"/>
    <property type="project" value="UniProtKB-EC"/>
</dbReference>
<comment type="caution">
    <text evidence="11">The sequence shown here is derived from an EMBL/GenBank/DDBJ whole genome shotgun (WGS) entry which is preliminary data.</text>
</comment>
<keyword evidence="12" id="KW-1185">Reference proteome</keyword>
<dbReference type="Proteomes" id="UP001596523">
    <property type="component" value="Unassembled WGS sequence"/>
</dbReference>
<keyword evidence="4 7" id="KW-0547">Nucleotide-binding</keyword>
<dbReference type="InterPro" id="IPR017441">
    <property type="entry name" value="Protein_kinase_ATP_BS"/>
</dbReference>
<dbReference type="SMART" id="SM00220">
    <property type="entry name" value="S_TKc"/>
    <property type="match status" value="1"/>
</dbReference>
<keyword evidence="3 11" id="KW-0808">Transferase</keyword>
<name>A0ABW2JTH8_9ACTN</name>
<sequence>MNGDGGTGGRRAGSLVEGRFELLEKLGSGGMGTVWRARDLSLHREVALKEVRPPDPSLTADERHVQRERVLREARALARLNHPHVVTVHQIVDTGEDAHPWIVMELLSGRTLQDRLDEGVLEPREAARIGLMVLSALRAAHAAGIHHRDVKPANIMLREDGSAVLTDFGIAALQGATALTAADALVGSPEYMAPERVRGTDNDPASDLWSLGLVLYAAVEGISPMRRSTTLATLTAVLEAPVPPSVHAAGPLAPVLRALLVRDPAARPDADRLEALLRQAEAPPIWAAAVTSPAQRLPGPPFPDSGAAGPTAPEPRPVPRSRSRTPVLIAVIAVAVAVVAATALVFALRDAGKKDPGTDNGGTGGTGSAPATPGQSQASPSHSPSQSPSATPTPTTSPPTTSAPPQDPTPLPAAGRWVAQLASVPKSAGTGARDRQLAALRAKGADNATYLESGAYDALKPGYWMLYSPGFANGEEAVSYCQGIGLTTKNQCVGRYVSDNAADRAYICAPTATGTTTGRCTRP</sequence>
<keyword evidence="9" id="KW-0812">Transmembrane</keyword>
<evidence type="ECO:0000259" key="10">
    <source>
        <dbReference type="PROSITE" id="PS50011"/>
    </source>
</evidence>
<dbReference type="Pfam" id="PF00069">
    <property type="entry name" value="Pkinase"/>
    <property type="match status" value="1"/>
</dbReference>
<evidence type="ECO:0000313" key="12">
    <source>
        <dbReference type="Proteomes" id="UP001596523"/>
    </source>
</evidence>
<feature type="transmembrane region" description="Helical" evidence="9">
    <location>
        <begin position="327"/>
        <end position="348"/>
    </location>
</feature>
<accession>A0ABW2JTH8</accession>
<feature type="region of interest" description="Disordered" evidence="8">
    <location>
        <begin position="293"/>
        <end position="322"/>
    </location>
</feature>
<dbReference type="PANTHER" id="PTHR43289:SF6">
    <property type="entry name" value="SERINE_THREONINE-PROTEIN KINASE NEKL-3"/>
    <property type="match status" value="1"/>
</dbReference>
<dbReference type="PROSITE" id="PS50011">
    <property type="entry name" value="PROTEIN_KINASE_DOM"/>
    <property type="match status" value="1"/>
</dbReference>
<evidence type="ECO:0000256" key="5">
    <source>
        <dbReference type="ARBA" id="ARBA00022777"/>
    </source>
</evidence>